<evidence type="ECO:0000313" key="5">
    <source>
        <dbReference type="Proteomes" id="UP000008130"/>
    </source>
</evidence>
<dbReference type="CDD" id="cd04623">
    <property type="entry name" value="CBS_pair_bac_euk"/>
    <property type="match status" value="1"/>
</dbReference>
<gene>
    <name evidence="4" type="ordered locus">SL003B_1638</name>
</gene>
<proteinExistence type="predicted"/>
<dbReference type="Proteomes" id="UP000008130">
    <property type="component" value="Chromosome"/>
</dbReference>
<dbReference type="eggNOG" id="COG0517">
    <property type="taxonomic scope" value="Bacteria"/>
</dbReference>
<protein>
    <submittedName>
        <fullName evidence="4">Inosine-5prime-monophosphate dehydrogenase protein</fullName>
    </submittedName>
</protein>
<evidence type="ECO:0000259" key="3">
    <source>
        <dbReference type="PROSITE" id="PS51371"/>
    </source>
</evidence>
<dbReference type="STRING" id="991905.SL003B_1638"/>
<dbReference type="KEGG" id="pgv:SL003B_1638"/>
<dbReference type="InterPro" id="IPR046342">
    <property type="entry name" value="CBS_dom_sf"/>
</dbReference>
<evidence type="ECO:0000313" key="4">
    <source>
        <dbReference type="EMBL" id="ADZ70066.1"/>
    </source>
</evidence>
<dbReference type="InterPro" id="IPR044725">
    <property type="entry name" value="CBSX3_CBS_dom"/>
</dbReference>
<dbReference type="OrthoDB" id="9807125at2"/>
<dbReference type="Gene3D" id="3.10.580.10">
    <property type="entry name" value="CBS-domain"/>
    <property type="match status" value="1"/>
</dbReference>
<dbReference type="HOGENOM" id="CLU_040681_3_2_5"/>
<dbReference type="InterPro" id="IPR051257">
    <property type="entry name" value="Diverse_CBS-Domain"/>
</dbReference>
<reference evidence="4 5" key="1">
    <citation type="journal article" date="2011" name="J. Bacteriol.">
        <title>Complete genome sequence of Polymorphum gilvum SL003B-26A1T, a crude oil-degrading bacterium from oil-polluted saline soil.</title>
        <authorList>
            <person name="Li S.G."/>
            <person name="Tang Y.Q."/>
            <person name="Nie Y."/>
            <person name="Cai M."/>
            <person name="Wu X.L."/>
        </authorList>
    </citation>
    <scope>NUCLEOTIDE SEQUENCE [LARGE SCALE GENOMIC DNA]</scope>
    <source>
        <strain evidence="5">LMG 25793 / CGMCC 1.9160 / SL003B-26A1</strain>
    </source>
</reference>
<feature type="domain" description="CBS" evidence="3">
    <location>
        <begin position="76"/>
        <end position="134"/>
    </location>
</feature>
<dbReference type="PANTHER" id="PTHR43080:SF2">
    <property type="entry name" value="CBS DOMAIN-CONTAINING PROTEIN"/>
    <property type="match status" value="1"/>
</dbReference>
<evidence type="ECO:0000256" key="2">
    <source>
        <dbReference type="PROSITE-ProRule" id="PRU00703"/>
    </source>
</evidence>
<keyword evidence="1 2" id="KW-0129">CBS domain</keyword>
<accession>F2J524</accession>
<organism evidence="4 5">
    <name type="scientific">Polymorphum gilvum (strain LMG 25793 / CGMCC 1.9160 / SL003B-26A1)</name>
    <dbReference type="NCBI Taxonomy" id="991905"/>
    <lineage>
        <taxon>Bacteria</taxon>
        <taxon>Pseudomonadati</taxon>
        <taxon>Pseudomonadota</taxon>
        <taxon>Alphaproteobacteria</taxon>
        <taxon>Rhodobacterales</taxon>
        <taxon>Paracoccaceae</taxon>
        <taxon>Polymorphum</taxon>
    </lineage>
</organism>
<feature type="domain" description="CBS" evidence="3">
    <location>
        <begin position="7"/>
        <end position="70"/>
    </location>
</feature>
<dbReference type="EMBL" id="CP002568">
    <property type="protein sequence ID" value="ADZ70066.1"/>
    <property type="molecule type" value="Genomic_DNA"/>
</dbReference>
<dbReference type="AlphaFoldDB" id="F2J524"/>
<dbReference type="InterPro" id="IPR000644">
    <property type="entry name" value="CBS_dom"/>
</dbReference>
<dbReference type="SMART" id="SM00116">
    <property type="entry name" value="CBS"/>
    <property type="match status" value="2"/>
</dbReference>
<dbReference type="Pfam" id="PF00571">
    <property type="entry name" value="CBS"/>
    <property type="match status" value="2"/>
</dbReference>
<dbReference type="SUPFAM" id="SSF54631">
    <property type="entry name" value="CBS-domain pair"/>
    <property type="match status" value="1"/>
</dbReference>
<sequence>MSVASILNHKGRDVVTARSSATLGEICKMLAEKGIGAIVVTDDKGHIEGIVSERDIVRMIGRSGAGILDLPVGDGMTRAVVTCREEDSINAVMARMSSGRFRHIPVVAEGKLAGLISIGDVVKHRIAQVEQEAEQMRSYIAMA</sequence>
<name>F2J524_POLGS</name>
<dbReference type="PROSITE" id="PS51371">
    <property type="entry name" value="CBS"/>
    <property type="match status" value="2"/>
</dbReference>
<dbReference type="RefSeq" id="WP_013652383.1">
    <property type="nucleotide sequence ID" value="NC_015259.1"/>
</dbReference>
<evidence type="ECO:0000256" key="1">
    <source>
        <dbReference type="ARBA" id="ARBA00023122"/>
    </source>
</evidence>
<keyword evidence="5" id="KW-1185">Reference proteome</keyword>
<dbReference type="PANTHER" id="PTHR43080">
    <property type="entry name" value="CBS DOMAIN-CONTAINING PROTEIN CBSX3, MITOCHONDRIAL"/>
    <property type="match status" value="1"/>
</dbReference>
<dbReference type="PATRIC" id="fig|991905.3.peg.1683"/>